<proteinExistence type="predicted"/>
<evidence type="ECO:0000313" key="3">
    <source>
        <dbReference type="EMBL" id="OAT76916.1"/>
    </source>
</evidence>
<keyword evidence="1" id="KW-0812">Transmembrane</keyword>
<keyword evidence="4" id="KW-1185">Reference proteome</keyword>
<evidence type="ECO:0000256" key="1">
    <source>
        <dbReference type="SAM" id="Phobius"/>
    </source>
</evidence>
<keyword evidence="1" id="KW-1133">Transmembrane helix</keyword>
<organism evidence="3 4">
    <name type="scientific">Mangrovibacter phragmitis</name>
    <dbReference type="NCBI Taxonomy" id="1691903"/>
    <lineage>
        <taxon>Bacteria</taxon>
        <taxon>Pseudomonadati</taxon>
        <taxon>Pseudomonadota</taxon>
        <taxon>Gammaproteobacteria</taxon>
        <taxon>Enterobacterales</taxon>
        <taxon>Enterobacteriaceae</taxon>
        <taxon>Mangrovibacter</taxon>
    </lineage>
</organism>
<feature type="transmembrane region" description="Helical" evidence="1">
    <location>
        <begin position="162"/>
        <end position="181"/>
    </location>
</feature>
<reference evidence="4" key="1">
    <citation type="submission" date="2016-05" db="EMBL/GenBank/DDBJ databases">
        <authorList>
            <person name="Behera P."/>
            <person name="Vaishampayan P."/>
            <person name="Singh N."/>
            <person name="Raina V."/>
            <person name="Suar M."/>
            <person name="Pattnaik A."/>
            <person name="Rastogi G."/>
        </authorList>
    </citation>
    <scope>NUCLEOTIDE SEQUENCE [LARGE SCALE GENOMIC DNA]</scope>
    <source>
        <strain evidence="4">MP23</strain>
    </source>
</reference>
<dbReference type="EMBL" id="LYRP01000012">
    <property type="protein sequence ID" value="OAT76916.1"/>
    <property type="molecule type" value="Genomic_DNA"/>
</dbReference>
<name>A0A1B7L3R7_9ENTR</name>
<dbReference type="InterPro" id="IPR025509">
    <property type="entry name" value="DUF4396"/>
</dbReference>
<dbReference type="STRING" id="1691903.A9B99_06265"/>
<protein>
    <recommendedName>
        <fullName evidence="2">DUF4396 domain-containing protein</fullName>
    </recommendedName>
</protein>
<accession>A0A1B7L3R7</accession>
<feature type="transmembrane region" description="Helical" evidence="1">
    <location>
        <begin position="201"/>
        <end position="220"/>
    </location>
</feature>
<evidence type="ECO:0000259" key="2">
    <source>
        <dbReference type="Pfam" id="PF14342"/>
    </source>
</evidence>
<feature type="domain" description="DUF4396" evidence="2">
    <location>
        <begin position="83"/>
        <end position="225"/>
    </location>
</feature>
<feature type="transmembrane region" description="Helical" evidence="1">
    <location>
        <begin position="121"/>
        <end position="142"/>
    </location>
</feature>
<comment type="caution">
    <text evidence="3">The sequence shown here is derived from an EMBL/GenBank/DDBJ whole genome shotgun (WGS) entry which is preliminary data.</text>
</comment>
<evidence type="ECO:0000313" key="4">
    <source>
        <dbReference type="Proteomes" id="UP000078225"/>
    </source>
</evidence>
<feature type="transmembrane region" description="Helical" evidence="1">
    <location>
        <begin position="38"/>
        <end position="58"/>
    </location>
</feature>
<dbReference type="Proteomes" id="UP000078225">
    <property type="component" value="Unassembled WGS sequence"/>
</dbReference>
<feature type="transmembrane region" description="Helical" evidence="1">
    <location>
        <begin position="6"/>
        <end position="26"/>
    </location>
</feature>
<dbReference type="Pfam" id="PF14342">
    <property type="entry name" value="DUF4396"/>
    <property type="match status" value="1"/>
</dbReference>
<keyword evidence="1" id="KW-0472">Membrane</keyword>
<sequence>MLSEGGCVFLYSLMIIASVCTALGIAWDIRHHPQHMKVMSVTWPVTGLYMPVFGWFVWQALGAHKRTDTHDHSAHSAHHHTISWRDACVSATHCGAGCVTGDIIAAPVAAFTKVTLAGSAFFGHTLVSFVAAFLLGILFQYLPMREMGEKSRVAALIKAVKADTISLVVFQAGMFICLWFFRRGDVNSAPDTGSVTFWGQMIVAMFVGYVISVPANYLLLKRGIKHAM</sequence>
<gene>
    <name evidence="3" type="ORF">A9B99_06265</name>
</gene>
<dbReference type="AlphaFoldDB" id="A0A1B7L3R7"/>